<accession>A0ABY7WMA8</accession>
<evidence type="ECO:0000313" key="2">
    <source>
        <dbReference type="Proteomes" id="UP001221558"/>
    </source>
</evidence>
<proteinExistence type="predicted"/>
<name>A0ABY7WMA8_9SPHI</name>
<gene>
    <name evidence="1" type="ORF">PQ465_10275</name>
</gene>
<evidence type="ECO:0000313" key="1">
    <source>
        <dbReference type="EMBL" id="WDF70741.1"/>
    </source>
</evidence>
<protein>
    <submittedName>
        <fullName evidence="1">Uncharacterized protein</fullName>
    </submittedName>
</protein>
<dbReference type="Proteomes" id="UP001221558">
    <property type="component" value="Chromosome"/>
</dbReference>
<reference evidence="1 2" key="1">
    <citation type="submission" date="2023-02" db="EMBL/GenBank/DDBJ databases">
        <title>Genome sequence of Sphingobacterium sp. KACC 22765.</title>
        <authorList>
            <person name="Kim S."/>
            <person name="Heo J."/>
            <person name="Kwon S.-W."/>
        </authorList>
    </citation>
    <scope>NUCLEOTIDE SEQUENCE [LARGE SCALE GENOMIC DNA]</scope>
    <source>
        <strain evidence="1 2">KACC 22765</strain>
    </source>
</reference>
<sequence>MSMTREIKLTIAITDSSFASCLERPALLGQELSTAHEEAINAFVFDQLTDKDGAPQLTDFEVKSLFYNRETSKGRFRLAFRINRRFCCADVESCAADYLDFDFTYREQAMHAKASYFAWSLDN</sequence>
<organism evidence="1 2">
    <name type="scientific">Sphingobacterium oryzagri</name>
    <dbReference type="NCBI Taxonomy" id="3025669"/>
    <lineage>
        <taxon>Bacteria</taxon>
        <taxon>Pseudomonadati</taxon>
        <taxon>Bacteroidota</taxon>
        <taxon>Sphingobacteriia</taxon>
        <taxon>Sphingobacteriales</taxon>
        <taxon>Sphingobacteriaceae</taxon>
        <taxon>Sphingobacterium</taxon>
    </lineage>
</organism>
<keyword evidence="2" id="KW-1185">Reference proteome</keyword>
<dbReference type="RefSeq" id="WP_274269445.1">
    <property type="nucleotide sequence ID" value="NZ_CP117880.1"/>
</dbReference>
<dbReference type="EMBL" id="CP117880">
    <property type="protein sequence ID" value="WDF70741.1"/>
    <property type="molecule type" value="Genomic_DNA"/>
</dbReference>